<evidence type="ECO:0000256" key="12">
    <source>
        <dbReference type="ARBA" id="ARBA00034013"/>
    </source>
</evidence>
<evidence type="ECO:0000256" key="8">
    <source>
        <dbReference type="ARBA" id="ARBA00023277"/>
    </source>
</evidence>
<dbReference type="SUPFAM" id="SSF81296">
    <property type="entry name" value="E set domains"/>
    <property type="match status" value="1"/>
</dbReference>
<name>A0ABV0J997_9CYAN</name>
<dbReference type="Gene3D" id="3.20.20.80">
    <property type="entry name" value="Glycosidases"/>
    <property type="match status" value="1"/>
</dbReference>
<dbReference type="InterPro" id="IPR013783">
    <property type="entry name" value="Ig-like_fold"/>
</dbReference>
<keyword evidence="17" id="KW-1185">Reference proteome</keyword>
<comment type="caution">
    <text evidence="16">The sequence shown here is derived from an EMBL/GenBank/DDBJ whole genome shotgun (WGS) entry which is preliminary data.</text>
</comment>
<dbReference type="Gene3D" id="2.60.40.10">
    <property type="entry name" value="Immunoglobulins"/>
    <property type="match status" value="1"/>
</dbReference>
<evidence type="ECO:0000256" key="7">
    <source>
        <dbReference type="ARBA" id="ARBA00022801"/>
    </source>
</evidence>
<sequence length="608" mass="68972">MKVGAHYLNDARCQFTVWAPLREKVAVKIWSPNEQVLPMQPLEYGYWQVVAEGVTPGTRYVYQLDGESDRPDPASYFQPEGVHGPSAVIEQSAFAWTDGGWTGIAQEDLIIYELHIGTFTPEGTFEAAIAHLPRLKELGITAIEIMPVAQFPGERNWGYDGVYPYAVQNSYGGPEGFKHLVDACHQAGLAVILDVVYNHVGPEGNYLGDFGPYFTKKYGGDWGEALNFDGAYSDGVTDYFLDNALYWLETFHIDGLRLDAVQGIFDLGAKPFLDELSDRVEVLSQQQGRRLFLIAESDLNDVRIIRSKEQGGYALDAQWCDDFHHSLHTLLTGEQQHYYQDFGRCQDLEKSLREGFVYSGQYAPHRKRRHGNSSAAELAEKFIVYIQSHDQVGNRILAERLPKLTSFEGLKLAAGTILLSPYLPMLFMGEEYGEEAPFFYFISHSDPELIQMVQRSKEEEFEKVGMAGDPYDPQSPEPFQKSKLNWEQQYTGKHQVLWEFHHHLITLRRTIPALKQLDKHCLEVSSRETDKLILMHRYAEGSQVFYVINFGDRAASFEADPHSQNWRKILDSSEPKWLGSSSTLPEKLTAHESAEIPAKTFALYEASV</sequence>
<dbReference type="CDD" id="cd11325">
    <property type="entry name" value="AmyAc_GTHase"/>
    <property type="match status" value="1"/>
</dbReference>
<keyword evidence="9 14" id="KW-0326">Glycosidase</keyword>
<evidence type="ECO:0000256" key="2">
    <source>
        <dbReference type="ARBA" id="ARBA00005199"/>
    </source>
</evidence>
<dbReference type="RefSeq" id="WP_190441780.1">
    <property type="nucleotide sequence ID" value="NZ_JAMPKM010000008.1"/>
</dbReference>
<evidence type="ECO:0000313" key="16">
    <source>
        <dbReference type="EMBL" id="MEP0818349.1"/>
    </source>
</evidence>
<evidence type="ECO:0000256" key="5">
    <source>
        <dbReference type="ARBA" id="ARBA00015938"/>
    </source>
</evidence>
<dbReference type="Proteomes" id="UP001464891">
    <property type="component" value="Unassembled WGS sequence"/>
</dbReference>
<dbReference type="EC" id="3.2.1.141" evidence="4 13"/>
<dbReference type="InterPro" id="IPR017853">
    <property type="entry name" value="GH"/>
</dbReference>
<dbReference type="InterPro" id="IPR012768">
    <property type="entry name" value="Trehalose_TreZ"/>
</dbReference>
<dbReference type="NCBIfam" id="TIGR02402">
    <property type="entry name" value="trehalose_TreZ"/>
    <property type="match status" value="1"/>
</dbReference>
<evidence type="ECO:0000256" key="4">
    <source>
        <dbReference type="ARBA" id="ARBA00012268"/>
    </source>
</evidence>
<dbReference type="Pfam" id="PF02922">
    <property type="entry name" value="CBM_48"/>
    <property type="match status" value="1"/>
</dbReference>
<dbReference type="Pfam" id="PF00128">
    <property type="entry name" value="Alpha-amylase"/>
    <property type="match status" value="1"/>
</dbReference>
<evidence type="ECO:0000256" key="1">
    <source>
        <dbReference type="ARBA" id="ARBA00004496"/>
    </source>
</evidence>
<dbReference type="PANTHER" id="PTHR43651:SF11">
    <property type="entry name" value="MALTO-OLIGOSYLTREHALOSE TREHALOHYDROLASE"/>
    <property type="match status" value="1"/>
</dbReference>
<accession>A0ABV0J997</accession>
<evidence type="ECO:0000313" key="17">
    <source>
        <dbReference type="Proteomes" id="UP001464891"/>
    </source>
</evidence>
<evidence type="ECO:0000256" key="6">
    <source>
        <dbReference type="ARBA" id="ARBA00022490"/>
    </source>
</evidence>
<comment type="pathway">
    <text evidence="2 14">Glycan biosynthesis; trehalose biosynthesis.</text>
</comment>
<keyword evidence="8" id="KW-0119">Carbohydrate metabolism</keyword>
<dbReference type="InterPro" id="IPR014756">
    <property type="entry name" value="Ig_E-set"/>
</dbReference>
<dbReference type="Gene3D" id="1.10.10.760">
    <property type="entry name" value="E-set domains of sugar-utilizing enzymes"/>
    <property type="match status" value="1"/>
</dbReference>
<gene>
    <name evidence="16" type="primary">treZ</name>
    <name evidence="16" type="ORF">NC998_14710</name>
</gene>
<comment type="similarity">
    <text evidence="3 14">Belongs to the glycosyl hydrolase 13 family.</text>
</comment>
<evidence type="ECO:0000256" key="11">
    <source>
        <dbReference type="ARBA" id="ARBA00033284"/>
    </source>
</evidence>
<evidence type="ECO:0000256" key="13">
    <source>
        <dbReference type="NCBIfam" id="TIGR02402"/>
    </source>
</evidence>
<dbReference type="EMBL" id="JAMPKM010000008">
    <property type="protein sequence ID" value="MEP0818349.1"/>
    <property type="molecule type" value="Genomic_DNA"/>
</dbReference>
<comment type="subcellular location">
    <subcellularLocation>
        <location evidence="1">Cytoplasm</location>
    </subcellularLocation>
</comment>
<reference evidence="16 17" key="1">
    <citation type="submission" date="2022-04" db="EMBL/GenBank/DDBJ databases">
        <title>Positive selection, recombination, and allopatry shape intraspecific diversity of widespread and dominant cyanobacteria.</title>
        <authorList>
            <person name="Wei J."/>
            <person name="Shu W."/>
            <person name="Hu C."/>
        </authorList>
    </citation>
    <scope>NUCLEOTIDE SEQUENCE [LARGE SCALE GENOMIC DNA]</scope>
    <source>
        <strain evidence="16 17">GB2-A4</strain>
    </source>
</reference>
<evidence type="ECO:0000256" key="14">
    <source>
        <dbReference type="PIRNR" id="PIRNR006337"/>
    </source>
</evidence>
<evidence type="ECO:0000259" key="15">
    <source>
        <dbReference type="SMART" id="SM00642"/>
    </source>
</evidence>
<dbReference type="InterPro" id="IPR004193">
    <property type="entry name" value="Glyco_hydro_13_N"/>
</dbReference>
<evidence type="ECO:0000256" key="3">
    <source>
        <dbReference type="ARBA" id="ARBA00008061"/>
    </source>
</evidence>
<proteinExistence type="inferred from homology"/>
<dbReference type="PIRSF" id="PIRSF006337">
    <property type="entry name" value="Trehalose_TreZ"/>
    <property type="match status" value="1"/>
</dbReference>
<dbReference type="SMART" id="SM00642">
    <property type="entry name" value="Aamy"/>
    <property type="match status" value="1"/>
</dbReference>
<protein>
    <recommendedName>
        <fullName evidence="5 13">Malto-oligosyltrehalose trehalohydrolase</fullName>
        <shortName evidence="14">MTHase</shortName>
        <ecNumber evidence="4 13">3.2.1.141</ecNumber>
    </recommendedName>
    <alternativeName>
        <fullName evidence="11 14">4-alpha-D-((1-&gt;4)-alpha-D-glucano)trehalose trehalohydrolase</fullName>
    </alternativeName>
    <alternativeName>
        <fullName evidence="10 14">Maltooligosyl trehalose trehalohydrolase</fullName>
    </alternativeName>
</protein>
<keyword evidence="6" id="KW-0963">Cytoplasm</keyword>
<dbReference type="InterPro" id="IPR044901">
    <property type="entry name" value="Trehalose_TreZ_E-set_sf"/>
</dbReference>
<dbReference type="InterPro" id="IPR006047">
    <property type="entry name" value="GH13_cat_dom"/>
</dbReference>
<dbReference type="PANTHER" id="PTHR43651">
    <property type="entry name" value="1,4-ALPHA-GLUCAN-BRANCHING ENZYME"/>
    <property type="match status" value="1"/>
</dbReference>
<dbReference type="SUPFAM" id="SSF51445">
    <property type="entry name" value="(Trans)glycosidases"/>
    <property type="match status" value="1"/>
</dbReference>
<organism evidence="16 17">
    <name type="scientific">Trichocoleus desertorum GB2-A4</name>
    <dbReference type="NCBI Taxonomy" id="2933944"/>
    <lineage>
        <taxon>Bacteria</taxon>
        <taxon>Bacillati</taxon>
        <taxon>Cyanobacteriota</taxon>
        <taxon>Cyanophyceae</taxon>
        <taxon>Leptolyngbyales</taxon>
        <taxon>Trichocoleusaceae</taxon>
        <taxon>Trichocoleus</taxon>
    </lineage>
</organism>
<evidence type="ECO:0000256" key="9">
    <source>
        <dbReference type="ARBA" id="ARBA00023295"/>
    </source>
</evidence>
<dbReference type="CDD" id="cd02853">
    <property type="entry name" value="E_set_MTHase_like_N"/>
    <property type="match status" value="1"/>
</dbReference>
<evidence type="ECO:0000256" key="10">
    <source>
        <dbReference type="ARBA" id="ARBA00032057"/>
    </source>
</evidence>
<keyword evidence="7 14" id="KW-0378">Hydrolase</keyword>
<feature type="domain" description="Glycosyl hydrolase family 13 catalytic" evidence="15">
    <location>
        <begin position="93"/>
        <end position="456"/>
    </location>
</feature>
<comment type="catalytic activity">
    <reaction evidence="12 14">
        <text>hydrolysis of (1-&gt;4)-alpha-D-glucosidic linkage in 4-alpha-D-[(1-&gt;4)-alpha-D-glucanosyl]n trehalose to yield trehalose and (1-&gt;4)-alpha-D-glucan.</text>
        <dbReference type="EC" id="3.2.1.141"/>
    </reaction>
</comment>